<keyword evidence="5" id="KW-1185">Reference proteome</keyword>
<evidence type="ECO:0000313" key="5">
    <source>
        <dbReference type="Proteomes" id="UP000011602"/>
    </source>
</evidence>
<dbReference type="SMART" id="SM00507">
    <property type="entry name" value="HNHc"/>
    <property type="match status" value="1"/>
</dbReference>
<dbReference type="PANTHER" id="PTHR33877:SF2">
    <property type="entry name" value="OS07G0170200 PROTEIN"/>
    <property type="match status" value="1"/>
</dbReference>
<dbReference type="STRING" id="1227499.C493_20354"/>
<dbReference type="PATRIC" id="fig|1227499.3.peg.4182"/>
<keyword evidence="2" id="KW-0472">Membrane</keyword>
<dbReference type="GO" id="GO:0008270">
    <property type="term" value="F:zinc ion binding"/>
    <property type="evidence" value="ECO:0007669"/>
    <property type="project" value="InterPro"/>
</dbReference>
<dbReference type="EMBL" id="AOHZ01000095">
    <property type="protein sequence ID" value="ELY49541.1"/>
    <property type="molecule type" value="Genomic_DNA"/>
</dbReference>
<evidence type="ECO:0000259" key="3">
    <source>
        <dbReference type="SMART" id="SM00507"/>
    </source>
</evidence>
<sequence>MGTNGRTDHTERPDDRGYGPGWDELRAKTLRRDGYACRRCGADDRTLQAHHVVPRSAGGPDELENLVTVCRPCHGVIHQSNRAFDDVRDDAPLFPDRTAPAPVARMRTPDDQCCSRCGGERADPTELVAWTDPTDAASGSETDHETLCKPCAGLVLEAEPACTRDGLTGNHEFSTHELTRRRTDASVRPSLFASPAVAIRREPRGARERLVDDTPLRFLVNHRGVRWATLAVVCYVLLMVVLVP</sequence>
<dbReference type="AlphaFoldDB" id="L9WK35"/>
<dbReference type="Pfam" id="PF01844">
    <property type="entry name" value="HNH"/>
    <property type="match status" value="1"/>
</dbReference>
<dbReference type="GO" id="GO:0003676">
    <property type="term" value="F:nucleic acid binding"/>
    <property type="evidence" value="ECO:0007669"/>
    <property type="project" value="InterPro"/>
</dbReference>
<dbReference type="InterPro" id="IPR002711">
    <property type="entry name" value="HNH"/>
</dbReference>
<dbReference type="Gene3D" id="1.10.30.50">
    <property type="match status" value="1"/>
</dbReference>
<evidence type="ECO:0000256" key="2">
    <source>
        <dbReference type="SAM" id="Phobius"/>
    </source>
</evidence>
<dbReference type="CDD" id="cd00085">
    <property type="entry name" value="HNHc"/>
    <property type="match status" value="1"/>
</dbReference>
<protein>
    <submittedName>
        <fullName evidence="4">HNH endonuclease</fullName>
    </submittedName>
</protein>
<dbReference type="PANTHER" id="PTHR33877">
    <property type="entry name" value="SLL1193 PROTEIN"/>
    <property type="match status" value="1"/>
</dbReference>
<keyword evidence="2" id="KW-1133">Transmembrane helix</keyword>
<reference evidence="4 5" key="1">
    <citation type="journal article" date="2014" name="PLoS Genet.">
        <title>Phylogenetically driven sequencing of extremely halophilic archaea reveals strategies for static and dynamic osmo-response.</title>
        <authorList>
            <person name="Becker E.A."/>
            <person name="Seitzer P.M."/>
            <person name="Tritt A."/>
            <person name="Larsen D."/>
            <person name="Krusor M."/>
            <person name="Yao A.I."/>
            <person name="Wu D."/>
            <person name="Madern D."/>
            <person name="Eisen J.A."/>
            <person name="Darling A.E."/>
            <person name="Facciotti M.T."/>
        </authorList>
    </citation>
    <scope>NUCLEOTIDE SEQUENCE [LARGE SCALE GENOMIC DNA]</scope>
    <source>
        <strain evidence="4 5">JCM 12255</strain>
    </source>
</reference>
<dbReference type="OrthoDB" id="11472at2157"/>
<dbReference type="eggNOG" id="arCOG03898">
    <property type="taxonomic scope" value="Archaea"/>
</dbReference>
<keyword evidence="4" id="KW-0540">Nuclease</keyword>
<feature type="transmembrane region" description="Helical" evidence="2">
    <location>
        <begin position="225"/>
        <end position="243"/>
    </location>
</feature>
<name>L9WK35_9EURY</name>
<organism evidence="4 5">
    <name type="scientific">Natronolimnohabitans innermongolicus JCM 12255</name>
    <dbReference type="NCBI Taxonomy" id="1227499"/>
    <lineage>
        <taxon>Archaea</taxon>
        <taxon>Methanobacteriati</taxon>
        <taxon>Methanobacteriota</taxon>
        <taxon>Stenosarchaea group</taxon>
        <taxon>Halobacteria</taxon>
        <taxon>Halobacteriales</taxon>
        <taxon>Natrialbaceae</taxon>
        <taxon>Natronolimnohabitans</taxon>
    </lineage>
</organism>
<feature type="region of interest" description="Disordered" evidence="1">
    <location>
        <begin position="1"/>
        <end position="22"/>
    </location>
</feature>
<dbReference type="InterPro" id="IPR052892">
    <property type="entry name" value="NA-targeting_endonuclease"/>
</dbReference>
<keyword evidence="4" id="KW-0255">Endonuclease</keyword>
<comment type="caution">
    <text evidence="4">The sequence shown here is derived from an EMBL/GenBank/DDBJ whole genome shotgun (WGS) entry which is preliminary data.</text>
</comment>
<proteinExistence type="predicted"/>
<gene>
    <name evidence="4" type="ORF">C493_20354</name>
</gene>
<evidence type="ECO:0000313" key="4">
    <source>
        <dbReference type="EMBL" id="ELY49541.1"/>
    </source>
</evidence>
<keyword evidence="4" id="KW-0378">Hydrolase</keyword>
<accession>L9WK35</accession>
<dbReference type="RefSeq" id="WP_007261323.1">
    <property type="nucleotide sequence ID" value="NZ_AOHZ01000095.1"/>
</dbReference>
<evidence type="ECO:0000256" key="1">
    <source>
        <dbReference type="SAM" id="MobiDB-lite"/>
    </source>
</evidence>
<keyword evidence="2" id="KW-0812">Transmembrane</keyword>
<feature type="domain" description="HNH nuclease" evidence="3">
    <location>
        <begin position="24"/>
        <end position="75"/>
    </location>
</feature>
<dbReference type="GO" id="GO:0004519">
    <property type="term" value="F:endonuclease activity"/>
    <property type="evidence" value="ECO:0007669"/>
    <property type="project" value="UniProtKB-KW"/>
</dbReference>
<dbReference type="Proteomes" id="UP000011602">
    <property type="component" value="Unassembled WGS sequence"/>
</dbReference>
<dbReference type="InterPro" id="IPR003615">
    <property type="entry name" value="HNH_nuc"/>
</dbReference>